<evidence type="ECO:0008006" key="3">
    <source>
        <dbReference type="Google" id="ProtNLM"/>
    </source>
</evidence>
<accession>A0ABY6K5Z9</accession>
<dbReference type="InterPro" id="IPR052709">
    <property type="entry name" value="Transposase-MT_Hybrid"/>
</dbReference>
<gene>
    <name evidence="1" type="ORF">LAZ67_2003649</name>
</gene>
<name>A0ABY6K5Z9_9ARAC</name>
<keyword evidence="2" id="KW-1185">Reference proteome</keyword>
<dbReference type="PANTHER" id="PTHR46060:SF1">
    <property type="entry name" value="MARINER MOS1 TRANSPOSASE-LIKE PROTEIN"/>
    <property type="match status" value="1"/>
</dbReference>
<reference evidence="1 2" key="1">
    <citation type="submission" date="2022-01" db="EMBL/GenBank/DDBJ databases">
        <title>A chromosomal length assembly of Cordylochernes scorpioides.</title>
        <authorList>
            <person name="Zeh D."/>
            <person name="Zeh J."/>
        </authorList>
    </citation>
    <scope>NUCLEOTIDE SEQUENCE [LARGE SCALE GENOMIC DNA]</scope>
    <source>
        <strain evidence="1">IN4F17</strain>
        <tissue evidence="1">Whole Body</tissue>
    </source>
</reference>
<dbReference type="EMBL" id="CP092864">
    <property type="protein sequence ID" value="UYV63283.1"/>
    <property type="molecule type" value="Genomic_DNA"/>
</dbReference>
<dbReference type="Proteomes" id="UP001235939">
    <property type="component" value="Chromosome 02"/>
</dbReference>
<dbReference type="InterPro" id="IPR036397">
    <property type="entry name" value="RNaseH_sf"/>
</dbReference>
<dbReference type="PANTHER" id="PTHR46060">
    <property type="entry name" value="MARINER MOS1 TRANSPOSASE-LIKE PROTEIN"/>
    <property type="match status" value="1"/>
</dbReference>
<organism evidence="1 2">
    <name type="scientific">Cordylochernes scorpioides</name>
    <dbReference type="NCBI Taxonomy" id="51811"/>
    <lineage>
        <taxon>Eukaryota</taxon>
        <taxon>Metazoa</taxon>
        <taxon>Ecdysozoa</taxon>
        <taxon>Arthropoda</taxon>
        <taxon>Chelicerata</taxon>
        <taxon>Arachnida</taxon>
        <taxon>Pseudoscorpiones</taxon>
        <taxon>Cheliferoidea</taxon>
        <taxon>Chernetidae</taxon>
        <taxon>Cordylochernes</taxon>
    </lineage>
</organism>
<evidence type="ECO:0000313" key="1">
    <source>
        <dbReference type="EMBL" id="UYV63283.1"/>
    </source>
</evidence>
<sequence length="262" mass="30486">MPGLKDCQIKFYQDNARFHTAQQALAQISRYGWTLMPGPAYSPDMAPSDIHLFGKYNNSLRGITFENDEMLLHEVRGWFRKQDVAFYQSDFVSWKERWPKYAQMEGRPASSVNEKNIAAVKILLEADRHITYHQIEESLDIPALGIRSILNDHLKLRTKYGSLKVKARLCLYENLDPLRRKCYLSSLLPEKLRVARYWKSKDNAPAHRSKVCADYLACTGLKLMEHPPYSPDIAPCEFSLFPHVKTRLKDKRFFCDEDLLRA</sequence>
<protein>
    <recommendedName>
        <fullName evidence="3">Histone-lysine N-methyltransferase SETMAR</fullName>
    </recommendedName>
</protein>
<proteinExistence type="predicted"/>
<dbReference type="Gene3D" id="3.30.420.10">
    <property type="entry name" value="Ribonuclease H-like superfamily/Ribonuclease H"/>
    <property type="match status" value="2"/>
</dbReference>
<evidence type="ECO:0000313" key="2">
    <source>
        <dbReference type="Proteomes" id="UP001235939"/>
    </source>
</evidence>